<evidence type="ECO:0000256" key="1">
    <source>
        <dbReference type="SAM" id="Phobius"/>
    </source>
</evidence>
<gene>
    <name evidence="2" type="ORF">ACFPO9_14050</name>
</gene>
<sequence>MTPHLLNLGVHILAGSAAIVLGLYLLGKPKDAIHHRRRGRVFVLLTFVVCLSAAIGNALFRFLPLFAVLTVLVSYQLLSGWHVIHTRANGPDRIDAGLLLGAAAITAMLVRRLFADGATVGAAASVMVSTLAAIAILLAYDAARWLFPRRWHAALWRYEHVYKILGCLFGMLSAAVGNTVRVGQPWSQLAPSVLGVIAVLCCWVRIYRAQRGAVEMRPRMV</sequence>
<keyword evidence="1" id="KW-0472">Membrane</keyword>
<evidence type="ECO:0000313" key="2">
    <source>
        <dbReference type="EMBL" id="MFC5549635.1"/>
    </source>
</evidence>
<keyword evidence="1" id="KW-1133">Transmembrane helix</keyword>
<feature type="transmembrane region" description="Helical" evidence="1">
    <location>
        <begin position="65"/>
        <end position="84"/>
    </location>
</feature>
<feature type="transmembrane region" description="Helical" evidence="1">
    <location>
        <begin position="120"/>
        <end position="140"/>
    </location>
</feature>
<accession>A0ABW0S116</accession>
<organism evidence="2 3">
    <name type="scientific">Massilia aerilata</name>
    <dbReference type="NCBI Taxonomy" id="453817"/>
    <lineage>
        <taxon>Bacteria</taxon>
        <taxon>Pseudomonadati</taxon>
        <taxon>Pseudomonadota</taxon>
        <taxon>Betaproteobacteria</taxon>
        <taxon>Burkholderiales</taxon>
        <taxon>Oxalobacteraceae</taxon>
        <taxon>Telluria group</taxon>
        <taxon>Massilia</taxon>
    </lineage>
</organism>
<feature type="transmembrane region" description="Helical" evidence="1">
    <location>
        <begin position="39"/>
        <end position="59"/>
    </location>
</feature>
<evidence type="ECO:0008006" key="4">
    <source>
        <dbReference type="Google" id="ProtNLM"/>
    </source>
</evidence>
<dbReference type="RefSeq" id="WP_379771732.1">
    <property type="nucleotide sequence ID" value="NZ_JBHSMZ010000009.1"/>
</dbReference>
<dbReference type="Proteomes" id="UP001596086">
    <property type="component" value="Unassembled WGS sequence"/>
</dbReference>
<name>A0ABW0S116_9BURK</name>
<proteinExistence type="predicted"/>
<reference evidence="3" key="1">
    <citation type="journal article" date="2019" name="Int. J. Syst. Evol. Microbiol.">
        <title>The Global Catalogue of Microorganisms (GCM) 10K type strain sequencing project: providing services to taxonomists for standard genome sequencing and annotation.</title>
        <authorList>
            <consortium name="The Broad Institute Genomics Platform"/>
            <consortium name="The Broad Institute Genome Sequencing Center for Infectious Disease"/>
            <person name="Wu L."/>
            <person name="Ma J."/>
        </authorList>
    </citation>
    <scope>NUCLEOTIDE SEQUENCE [LARGE SCALE GENOMIC DNA]</scope>
    <source>
        <strain evidence="3">CGMCC 4.5798</strain>
    </source>
</reference>
<evidence type="ECO:0000313" key="3">
    <source>
        <dbReference type="Proteomes" id="UP001596086"/>
    </source>
</evidence>
<feature type="transmembrane region" description="Helical" evidence="1">
    <location>
        <begin position="6"/>
        <end position="27"/>
    </location>
</feature>
<dbReference type="EMBL" id="JBHSMZ010000009">
    <property type="protein sequence ID" value="MFC5549635.1"/>
    <property type="molecule type" value="Genomic_DNA"/>
</dbReference>
<feature type="transmembrane region" description="Helical" evidence="1">
    <location>
        <begin position="161"/>
        <end position="180"/>
    </location>
</feature>
<keyword evidence="3" id="KW-1185">Reference proteome</keyword>
<feature type="transmembrane region" description="Helical" evidence="1">
    <location>
        <begin position="96"/>
        <end position="114"/>
    </location>
</feature>
<keyword evidence="1" id="KW-0812">Transmembrane</keyword>
<feature type="transmembrane region" description="Helical" evidence="1">
    <location>
        <begin position="186"/>
        <end position="207"/>
    </location>
</feature>
<protein>
    <recommendedName>
        <fullName evidence="4">DUF2306 domain-containing protein</fullName>
    </recommendedName>
</protein>
<comment type="caution">
    <text evidence="2">The sequence shown here is derived from an EMBL/GenBank/DDBJ whole genome shotgun (WGS) entry which is preliminary data.</text>
</comment>